<comment type="caution">
    <text evidence="10">The sequence shown here is derived from an EMBL/GenBank/DDBJ whole genome shotgun (WGS) entry which is preliminary data.</text>
</comment>
<reference evidence="10" key="2">
    <citation type="submission" date="2020-06" db="EMBL/GenBank/DDBJ databases">
        <title>Helianthus annuus Genome sequencing and assembly Release 2.</title>
        <authorList>
            <person name="Gouzy J."/>
            <person name="Langlade N."/>
            <person name="Munos S."/>
        </authorList>
    </citation>
    <scope>NUCLEOTIDE SEQUENCE</scope>
    <source>
        <tissue evidence="10">Leaves</tissue>
    </source>
</reference>
<name>A0A9K3ELH2_HELAN</name>
<sequence>MAEAAAAALVKVIFQKLADEAFKRYARSQNIHSELKRLGSTLSQIQALLNDASHKEITDESVRLWLNSLQHLAYDIDDVLDDVATEAMHRELTPESEASTSMVRKLIPTCCKQFSLSHRLSPKLDRITTKLQHLEKQNPGLIVKGEKPKINTNRRNETSLPERDVVGREVEKKKLLNQLLVEALLNVIFEKLTDEAFNKFARSQEIDSKLNDLKITLTQIKALLNDASQKEIASESVRLWLNSLQHLAYDIDDVLDDVATEAIHRELTQESGSVISKVRKLMVPSFFTKFSQSQSLHDKLDSITTQLQQLEKQKSDLGLIVRDDKPKSSSRRNETSLLESDVVGREGEKEKLINKLLQDEPSKQNFVIVPIVGMGGVGKTTLARILYNDTRVIDHFELMIWVCVSDVFDIFKISETIFQSVATENKQFKDINLLQTALREQIKDKRFLLVLDDVWNENYDDWENLVRPFHSGATGSRVIMTTRKHLLLKKIGFNHLDHLESLSHEDALSLLALHALDVDNFDSHTTLKPQAEGIVKKCGGLPLALKAIGRLLRTKIEVEEWDDVLKSKIWDLENADAIVPALRLSYHDLPADLKRLFAYCSLFPKDFMFDKEELILLWIAEGYLNESTANKSPERLGHEYFEKLLSRSFFQPAPNGESFFVMHDLMNDLATFVAGEYFLRFDNQTEMAEEALGKYRHMSFMREDYVGFQKFEAFPRARSLRTLLAVYVGVEQSWNKFYISNKILVDLLPQLTLLRVLSLSRFDISEVPDSICSLDHLRYLNLSRTNISKLPENVGNLYNLQTLIVFGCKSLSTLPKSFLKLKKLRHFDIRDTPHLKKLPLGIGELKNLQTLPKVIVGGDGDFAITKLKGLENLRGELSIEGLQKVQIPMQAREANLSQKRLTKLKLKWDDGSQRGTLEKEVLTELKPHTDTLKHFAVEYYGGVEFPCWVGDPTFHQLVHVSLRGCRKCTSLPLLGRLPSLKELLIKGMDDVKVISLELSRSTAVTFPSLEILRFEDMSSWEVWSTNSEVMFPRLRELQIIKCPDLIDVSLEALPSLRVLRLEGCSESVLRSLVQAASSTTKLEIESILGLTDEVWRGVIVNFWAVEELCIQCCDEIRYLWESDAEASKVLVNLKELKVWRCKNLVSLGEKEGDEDKIGSNLLSSLRILDVRECNRMERVCCPNSIEGLTISWCSSVRDVSFPRATTTTGGGGQNLKSLTIWGCGNLKSINQLSNSTHLTSLTIRGCENMELFSDLHQLSNLTSLYIKGCKSIESFSDLELSNLTGLRIEGCESIESFPKLHLPNLTELDIESCKNMKAFPDLQLSNLTMLKEMFIRNCPMIDASFPRGLWPPNLCLLRIGGLKKPISEWGNQNFPASLVDLTLYNEPDVRNFNQLSHIFPSSLTSLDISEFDNLESLSTGLQHLTSLQHLTISRCPKVNDLPETLLPSLLSLRIYYSPQLKERCSGRGSHYWPLISHIPKFQI</sequence>
<feature type="domain" description="Disease resistance N-terminal" evidence="7">
    <location>
        <begin position="10"/>
        <end position="96"/>
    </location>
</feature>
<keyword evidence="1" id="KW-0433">Leucine-rich repeat</keyword>
<evidence type="ECO:0000256" key="3">
    <source>
        <dbReference type="ARBA" id="ARBA00022741"/>
    </source>
</evidence>
<evidence type="ECO:0000259" key="6">
    <source>
        <dbReference type="Pfam" id="PF00931"/>
    </source>
</evidence>
<dbReference type="InterPro" id="IPR042197">
    <property type="entry name" value="Apaf_helical"/>
</dbReference>
<evidence type="ECO:0000256" key="4">
    <source>
        <dbReference type="ARBA" id="ARBA00022821"/>
    </source>
</evidence>
<dbReference type="Gene3D" id="1.20.5.4130">
    <property type="match status" value="2"/>
</dbReference>
<keyword evidence="3" id="KW-0547">Nucleotide-binding</keyword>
<feature type="domain" description="R13L1/DRL21-like LRR repeat region" evidence="9">
    <location>
        <begin position="864"/>
        <end position="988"/>
    </location>
</feature>
<evidence type="ECO:0000313" key="11">
    <source>
        <dbReference type="Proteomes" id="UP000215914"/>
    </source>
</evidence>
<keyword evidence="2" id="KW-0677">Repeat</keyword>
<dbReference type="Pfam" id="PF23559">
    <property type="entry name" value="WHD_DRP"/>
    <property type="match status" value="1"/>
</dbReference>
<dbReference type="InterPro" id="IPR041118">
    <property type="entry name" value="Rx_N"/>
</dbReference>
<evidence type="ECO:0000259" key="9">
    <source>
        <dbReference type="Pfam" id="PF25019"/>
    </source>
</evidence>
<evidence type="ECO:0000256" key="2">
    <source>
        <dbReference type="ARBA" id="ARBA00022737"/>
    </source>
</evidence>
<reference evidence="10" key="1">
    <citation type="journal article" date="2017" name="Nature">
        <title>The sunflower genome provides insights into oil metabolism, flowering and Asterid evolution.</title>
        <authorList>
            <person name="Badouin H."/>
            <person name="Gouzy J."/>
            <person name="Grassa C.J."/>
            <person name="Murat F."/>
            <person name="Staton S.E."/>
            <person name="Cottret L."/>
            <person name="Lelandais-Briere C."/>
            <person name="Owens G.L."/>
            <person name="Carrere S."/>
            <person name="Mayjonade B."/>
            <person name="Legrand L."/>
            <person name="Gill N."/>
            <person name="Kane N.C."/>
            <person name="Bowers J.E."/>
            <person name="Hubner S."/>
            <person name="Bellec A."/>
            <person name="Berard A."/>
            <person name="Berges H."/>
            <person name="Blanchet N."/>
            <person name="Boniface M.C."/>
            <person name="Brunel D."/>
            <person name="Catrice O."/>
            <person name="Chaidir N."/>
            <person name="Claudel C."/>
            <person name="Donnadieu C."/>
            <person name="Faraut T."/>
            <person name="Fievet G."/>
            <person name="Helmstetter N."/>
            <person name="King M."/>
            <person name="Knapp S.J."/>
            <person name="Lai Z."/>
            <person name="Le Paslier M.C."/>
            <person name="Lippi Y."/>
            <person name="Lorenzon L."/>
            <person name="Mandel J.R."/>
            <person name="Marage G."/>
            <person name="Marchand G."/>
            <person name="Marquand E."/>
            <person name="Bret-Mestries E."/>
            <person name="Morien E."/>
            <person name="Nambeesan S."/>
            <person name="Nguyen T."/>
            <person name="Pegot-Espagnet P."/>
            <person name="Pouilly N."/>
            <person name="Raftis F."/>
            <person name="Sallet E."/>
            <person name="Schiex T."/>
            <person name="Thomas J."/>
            <person name="Vandecasteele C."/>
            <person name="Vares D."/>
            <person name="Vear F."/>
            <person name="Vautrin S."/>
            <person name="Crespi M."/>
            <person name="Mangin B."/>
            <person name="Burke J.M."/>
            <person name="Salse J."/>
            <person name="Munos S."/>
            <person name="Vincourt P."/>
            <person name="Rieseberg L.H."/>
            <person name="Langlade N.B."/>
        </authorList>
    </citation>
    <scope>NUCLEOTIDE SEQUENCE</scope>
    <source>
        <tissue evidence="10">Leaves</tissue>
    </source>
</reference>
<dbReference type="FunFam" id="3.40.50.300:FF:001091">
    <property type="entry name" value="Probable disease resistance protein At1g61300"/>
    <property type="match status" value="1"/>
</dbReference>
<keyword evidence="10" id="KW-0378">Hydrolase</keyword>
<dbReference type="GO" id="GO:0005524">
    <property type="term" value="F:ATP binding"/>
    <property type="evidence" value="ECO:0007669"/>
    <property type="project" value="UniProtKB-KW"/>
</dbReference>
<dbReference type="InterPro" id="IPR006553">
    <property type="entry name" value="Leu-rich_rpt_Cys-con_subtyp"/>
</dbReference>
<evidence type="ECO:0000313" key="10">
    <source>
        <dbReference type="EMBL" id="KAF5775920.1"/>
    </source>
</evidence>
<dbReference type="Pfam" id="PF25019">
    <property type="entry name" value="LRR_R13L1-DRL21"/>
    <property type="match status" value="1"/>
</dbReference>
<dbReference type="GO" id="GO:0051707">
    <property type="term" value="P:response to other organism"/>
    <property type="evidence" value="ECO:0007669"/>
    <property type="project" value="UniProtKB-ARBA"/>
</dbReference>
<dbReference type="InterPro" id="IPR058922">
    <property type="entry name" value="WHD_DRP"/>
</dbReference>
<feature type="domain" description="Disease resistance protein winged helix" evidence="8">
    <location>
        <begin position="602"/>
        <end position="670"/>
    </location>
</feature>
<dbReference type="SUPFAM" id="SSF52540">
    <property type="entry name" value="P-loop containing nucleoside triphosphate hydrolases"/>
    <property type="match status" value="1"/>
</dbReference>
<dbReference type="InterPro" id="IPR002182">
    <property type="entry name" value="NB-ARC"/>
</dbReference>
<dbReference type="InterPro" id="IPR032675">
    <property type="entry name" value="LRR_dom_sf"/>
</dbReference>
<keyword evidence="11" id="KW-1185">Reference proteome</keyword>
<dbReference type="SMART" id="SM00367">
    <property type="entry name" value="LRR_CC"/>
    <property type="match status" value="4"/>
</dbReference>
<dbReference type="Proteomes" id="UP000215914">
    <property type="component" value="Unassembled WGS sequence"/>
</dbReference>
<gene>
    <name evidence="10" type="ORF">HanXRQr2_Chr13g0617431</name>
</gene>
<dbReference type="SUPFAM" id="SSF52058">
    <property type="entry name" value="L domain-like"/>
    <property type="match status" value="2"/>
</dbReference>
<dbReference type="Pfam" id="PF00931">
    <property type="entry name" value="NB-ARC"/>
    <property type="match status" value="1"/>
</dbReference>
<dbReference type="GO" id="GO:0043531">
    <property type="term" value="F:ADP binding"/>
    <property type="evidence" value="ECO:0007669"/>
    <property type="project" value="InterPro"/>
</dbReference>
<evidence type="ECO:0000256" key="5">
    <source>
        <dbReference type="ARBA" id="ARBA00022840"/>
    </source>
</evidence>
<keyword evidence="5" id="KW-0067">ATP-binding</keyword>
<dbReference type="GO" id="GO:0016787">
    <property type="term" value="F:hydrolase activity"/>
    <property type="evidence" value="ECO:0007669"/>
    <property type="project" value="UniProtKB-KW"/>
</dbReference>
<dbReference type="EMBL" id="MNCJ02000328">
    <property type="protein sequence ID" value="KAF5775920.1"/>
    <property type="molecule type" value="Genomic_DNA"/>
</dbReference>
<dbReference type="InterPro" id="IPR027417">
    <property type="entry name" value="P-loop_NTPase"/>
</dbReference>
<organism evidence="10 11">
    <name type="scientific">Helianthus annuus</name>
    <name type="common">Common sunflower</name>
    <dbReference type="NCBI Taxonomy" id="4232"/>
    <lineage>
        <taxon>Eukaryota</taxon>
        <taxon>Viridiplantae</taxon>
        <taxon>Streptophyta</taxon>
        <taxon>Embryophyta</taxon>
        <taxon>Tracheophyta</taxon>
        <taxon>Spermatophyta</taxon>
        <taxon>Magnoliopsida</taxon>
        <taxon>eudicotyledons</taxon>
        <taxon>Gunneridae</taxon>
        <taxon>Pentapetalae</taxon>
        <taxon>asterids</taxon>
        <taxon>campanulids</taxon>
        <taxon>Asterales</taxon>
        <taxon>Asteraceae</taxon>
        <taxon>Asteroideae</taxon>
        <taxon>Heliantheae alliance</taxon>
        <taxon>Heliantheae</taxon>
        <taxon>Helianthus</taxon>
    </lineage>
</organism>
<dbReference type="Gramene" id="mRNA:HanXRQr2_Chr13g0617431">
    <property type="protein sequence ID" value="mRNA:HanXRQr2_Chr13g0617431"/>
    <property type="gene ID" value="HanXRQr2_Chr13g0617431"/>
</dbReference>
<dbReference type="Pfam" id="PF18052">
    <property type="entry name" value="Rx_N"/>
    <property type="match status" value="2"/>
</dbReference>
<dbReference type="Gene3D" id="1.10.8.430">
    <property type="entry name" value="Helical domain of apoptotic protease-activating factors"/>
    <property type="match status" value="1"/>
</dbReference>
<keyword evidence="4" id="KW-0611">Plant defense</keyword>
<dbReference type="PRINTS" id="PR00364">
    <property type="entry name" value="DISEASERSIST"/>
</dbReference>
<proteinExistence type="predicted"/>
<feature type="domain" description="NB-ARC" evidence="6">
    <location>
        <begin position="346"/>
        <end position="515"/>
    </location>
</feature>
<accession>A0A9K3ELH2</accession>
<dbReference type="GO" id="GO:0006952">
    <property type="term" value="P:defense response"/>
    <property type="evidence" value="ECO:0007669"/>
    <property type="project" value="UniProtKB-KW"/>
</dbReference>
<evidence type="ECO:0000259" key="8">
    <source>
        <dbReference type="Pfam" id="PF23559"/>
    </source>
</evidence>
<protein>
    <submittedName>
        <fullName evidence="10">P-loop containing nucleoside triphosphate hydrolase, leucine-rich repeat domain superfamily</fullName>
    </submittedName>
</protein>
<dbReference type="InterPro" id="IPR056789">
    <property type="entry name" value="LRR_R13L1-DRL21"/>
</dbReference>
<dbReference type="PANTHER" id="PTHR36766:SF61">
    <property type="entry name" value="NB-ARC DOMAIN DISEASE RESISTANCE PROTEIN"/>
    <property type="match status" value="1"/>
</dbReference>
<dbReference type="Gene3D" id="3.40.50.300">
    <property type="entry name" value="P-loop containing nucleotide triphosphate hydrolases"/>
    <property type="match status" value="1"/>
</dbReference>
<dbReference type="Gene3D" id="3.80.10.10">
    <property type="entry name" value="Ribonuclease Inhibitor"/>
    <property type="match status" value="5"/>
</dbReference>
<feature type="domain" description="Disease resistance N-terminal" evidence="7">
    <location>
        <begin position="181"/>
        <end position="269"/>
    </location>
</feature>
<dbReference type="PANTHER" id="PTHR36766">
    <property type="entry name" value="PLANT BROAD-SPECTRUM MILDEW RESISTANCE PROTEIN RPW8"/>
    <property type="match status" value="1"/>
</dbReference>
<evidence type="ECO:0000259" key="7">
    <source>
        <dbReference type="Pfam" id="PF18052"/>
    </source>
</evidence>
<evidence type="ECO:0000256" key="1">
    <source>
        <dbReference type="ARBA" id="ARBA00022614"/>
    </source>
</evidence>